<feature type="region of interest" description="Disordered" evidence="1">
    <location>
        <begin position="77"/>
        <end position="97"/>
    </location>
</feature>
<reference evidence="2 3" key="1">
    <citation type="journal article" date="2013" name="Genome Announc.">
        <title>Complete Genome Sequence of the Thermophilic and Facultatively Chemolithoautotrophic Sulfate Reducer Archaeoglobus sulfaticallidus Strain PM70-1T.</title>
        <authorList>
            <person name="Stokke R."/>
            <person name="Hocking W.P."/>
            <person name="Steinsbu B.O."/>
            <person name="Steen I.H."/>
        </authorList>
    </citation>
    <scope>NUCLEOTIDE SEQUENCE [LARGE SCALE GENOMIC DNA]</scope>
    <source>
        <strain evidence="2">PM70-1</strain>
    </source>
</reference>
<gene>
    <name evidence="2" type="ORF">Asulf_01487</name>
</gene>
<feature type="compositionally biased region" description="Acidic residues" evidence="1">
    <location>
        <begin position="88"/>
        <end position="97"/>
    </location>
</feature>
<protein>
    <submittedName>
        <fullName evidence="2">Uncharacterized protein</fullName>
    </submittedName>
</protein>
<dbReference type="RefSeq" id="WP_015591068.1">
    <property type="nucleotide sequence ID" value="NC_021169.1"/>
</dbReference>
<dbReference type="AlphaFoldDB" id="N0BMI4"/>
<dbReference type="GeneID" id="15393122"/>
<dbReference type="Proteomes" id="UP000013307">
    <property type="component" value="Chromosome"/>
</dbReference>
<organism evidence="2 3">
    <name type="scientific">Archaeoglobus sulfaticallidus PM70-1</name>
    <dbReference type="NCBI Taxonomy" id="387631"/>
    <lineage>
        <taxon>Archaea</taxon>
        <taxon>Methanobacteriati</taxon>
        <taxon>Methanobacteriota</taxon>
        <taxon>Archaeoglobi</taxon>
        <taxon>Archaeoglobales</taxon>
        <taxon>Archaeoglobaceae</taxon>
        <taxon>Archaeoglobus</taxon>
    </lineage>
</organism>
<evidence type="ECO:0000256" key="1">
    <source>
        <dbReference type="SAM" id="MobiDB-lite"/>
    </source>
</evidence>
<evidence type="ECO:0000313" key="3">
    <source>
        <dbReference type="Proteomes" id="UP000013307"/>
    </source>
</evidence>
<dbReference type="KEGG" id="ast:Asulf_01487"/>
<sequence length="97" mass="11031">MVAKQVSKSEHDFGTKKERLSISISPYLKKKLKEMEKSGEFANISEIVNLAIAEFIGKYEAQGKLKPRKSAEEIAEEIEQEKHKPIEEIDAGEEVIR</sequence>
<name>N0BMI4_9EURY</name>
<accession>N0BMI4</accession>
<dbReference type="EMBL" id="CP005290">
    <property type="protein sequence ID" value="AGK61470.1"/>
    <property type="molecule type" value="Genomic_DNA"/>
</dbReference>
<dbReference type="SUPFAM" id="SSF47598">
    <property type="entry name" value="Ribbon-helix-helix"/>
    <property type="match status" value="1"/>
</dbReference>
<keyword evidence="3" id="KW-1185">Reference proteome</keyword>
<dbReference type="STRING" id="387631.Asulf_01487"/>
<dbReference type="HOGENOM" id="CLU_2339999_0_0_2"/>
<dbReference type="GO" id="GO:0006355">
    <property type="term" value="P:regulation of DNA-templated transcription"/>
    <property type="evidence" value="ECO:0007669"/>
    <property type="project" value="InterPro"/>
</dbReference>
<evidence type="ECO:0000313" key="2">
    <source>
        <dbReference type="EMBL" id="AGK61470.1"/>
    </source>
</evidence>
<dbReference type="OrthoDB" id="143950at2157"/>
<proteinExistence type="predicted"/>
<dbReference type="InterPro" id="IPR010985">
    <property type="entry name" value="Ribbon_hlx_hlx"/>
</dbReference>